<keyword evidence="2" id="KW-0812">Transmembrane</keyword>
<dbReference type="InterPro" id="IPR021224">
    <property type="entry name" value="DUF2690"/>
</dbReference>
<dbReference type="OrthoDB" id="3386996at2"/>
<dbReference type="Proteomes" id="UP000287830">
    <property type="component" value="Unassembled WGS sequence"/>
</dbReference>
<evidence type="ECO:0000256" key="2">
    <source>
        <dbReference type="SAM" id="Phobius"/>
    </source>
</evidence>
<feature type="transmembrane region" description="Helical" evidence="2">
    <location>
        <begin position="43"/>
        <end position="65"/>
    </location>
</feature>
<feature type="region of interest" description="Disordered" evidence="1">
    <location>
        <begin position="1"/>
        <end position="26"/>
    </location>
</feature>
<dbReference type="EMBL" id="BHZC01000001">
    <property type="protein sequence ID" value="GCD40084.1"/>
    <property type="molecule type" value="Genomic_DNA"/>
</dbReference>
<dbReference type="AlphaFoldDB" id="A0A7U9L2X8"/>
<keyword evidence="2" id="KW-1133">Transmembrane helix</keyword>
<dbReference type="GeneID" id="95626563"/>
<comment type="caution">
    <text evidence="3">The sequence shown here is derived from an EMBL/GenBank/DDBJ whole genome shotgun (WGS) entry which is preliminary data.</text>
</comment>
<sequence>MSDSEGEEEGNSEVEGEAEGDGSENRSPLRRVWRRLREHSTHALLVAVAAAVVGGVVPVLLTGALQDWLSPPAPAPATCPGAGCDGKDPQKEGCSADAVTWLPRADNPVALQVRRSKRCGAVWGRIINAEVGDVVTVRVEGGSARSAVVEYGKDQYTPMVSVGETFRVTACAEPTIAVSRTGSWRKYCIVATDTTAWK</sequence>
<keyword evidence="2" id="KW-0472">Membrane</keyword>
<dbReference type="RefSeq" id="WP_125048863.1">
    <property type="nucleotide sequence ID" value="NZ_BHZC01000001.1"/>
</dbReference>
<evidence type="ECO:0000256" key="1">
    <source>
        <dbReference type="SAM" id="MobiDB-lite"/>
    </source>
</evidence>
<evidence type="ECO:0000313" key="4">
    <source>
        <dbReference type="Proteomes" id="UP000287830"/>
    </source>
</evidence>
<dbReference type="Pfam" id="PF10901">
    <property type="entry name" value="DUF2690"/>
    <property type="match status" value="1"/>
</dbReference>
<feature type="compositionally biased region" description="Acidic residues" evidence="1">
    <location>
        <begin position="1"/>
        <end position="22"/>
    </location>
</feature>
<organism evidence="3 4">
    <name type="scientific">Streptomyces chrestomyceticus JCM 4735</name>
    <dbReference type="NCBI Taxonomy" id="1306181"/>
    <lineage>
        <taxon>Bacteria</taxon>
        <taxon>Bacillati</taxon>
        <taxon>Actinomycetota</taxon>
        <taxon>Actinomycetes</taxon>
        <taxon>Kitasatosporales</taxon>
        <taxon>Streptomycetaceae</taxon>
        <taxon>Streptomyces</taxon>
    </lineage>
</organism>
<protein>
    <recommendedName>
        <fullName evidence="5">DUF2690 domain-containing protein</fullName>
    </recommendedName>
</protein>
<evidence type="ECO:0008006" key="5">
    <source>
        <dbReference type="Google" id="ProtNLM"/>
    </source>
</evidence>
<gene>
    <name evidence="3" type="ORF">OEIGOIKO_07941</name>
</gene>
<reference evidence="3 4" key="1">
    <citation type="submission" date="2018-11" db="EMBL/GenBank/DDBJ databases">
        <title>Whole genome sequence of Streptomyces chrestomyceticus NBRC 13444(T).</title>
        <authorList>
            <person name="Komaki H."/>
            <person name="Tamura T."/>
        </authorList>
    </citation>
    <scope>NUCLEOTIDE SEQUENCE [LARGE SCALE GENOMIC DNA]</scope>
    <source>
        <strain evidence="3 4">NBRC 13444</strain>
    </source>
</reference>
<accession>A0A7U9L2X8</accession>
<proteinExistence type="predicted"/>
<evidence type="ECO:0000313" key="3">
    <source>
        <dbReference type="EMBL" id="GCD40084.1"/>
    </source>
</evidence>
<name>A0A7U9L2X8_9ACTN</name>